<evidence type="ECO:0000313" key="7">
    <source>
        <dbReference type="EMBL" id="RZF41610.1"/>
    </source>
</evidence>
<proteinExistence type="inferred from homology"/>
<keyword evidence="8" id="KW-1185">Reference proteome</keyword>
<keyword evidence="5" id="KW-0378">Hydrolase</keyword>
<dbReference type="SUPFAM" id="SSF50494">
    <property type="entry name" value="Trypsin-like serine proteases"/>
    <property type="match status" value="1"/>
</dbReference>
<keyword evidence="3" id="KW-0325">Glycoprotein</keyword>
<dbReference type="Proteomes" id="UP000291343">
    <property type="component" value="Unassembled WGS sequence"/>
</dbReference>
<dbReference type="InParanoid" id="A0A482X836"/>
<dbReference type="STRING" id="195883.A0A482X836"/>
<organism evidence="7 8">
    <name type="scientific">Laodelphax striatellus</name>
    <name type="common">Small brown planthopper</name>
    <name type="synonym">Delphax striatella</name>
    <dbReference type="NCBI Taxonomy" id="195883"/>
    <lineage>
        <taxon>Eukaryota</taxon>
        <taxon>Metazoa</taxon>
        <taxon>Ecdysozoa</taxon>
        <taxon>Arthropoda</taxon>
        <taxon>Hexapoda</taxon>
        <taxon>Insecta</taxon>
        <taxon>Pterygota</taxon>
        <taxon>Neoptera</taxon>
        <taxon>Paraneoptera</taxon>
        <taxon>Hemiptera</taxon>
        <taxon>Auchenorrhyncha</taxon>
        <taxon>Fulgoroidea</taxon>
        <taxon>Delphacidae</taxon>
        <taxon>Criomorphinae</taxon>
        <taxon>Laodelphax</taxon>
    </lineage>
</organism>
<dbReference type="PROSITE" id="PS00135">
    <property type="entry name" value="TRYPSIN_SER"/>
    <property type="match status" value="1"/>
</dbReference>
<dbReference type="InterPro" id="IPR018114">
    <property type="entry name" value="TRYPSIN_HIS"/>
</dbReference>
<evidence type="ECO:0000256" key="3">
    <source>
        <dbReference type="ARBA" id="ARBA00023180"/>
    </source>
</evidence>
<evidence type="ECO:0000256" key="1">
    <source>
        <dbReference type="ARBA" id="ARBA00022729"/>
    </source>
</evidence>
<dbReference type="PANTHER" id="PTHR24252:SF7">
    <property type="entry name" value="HYALIN"/>
    <property type="match status" value="1"/>
</dbReference>
<dbReference type="PROSITE" id="PS50240">
    <property type="entry name" value="TRYPSIN_DOM"/>
    <property type="match status" value="1"/>
</dbReference>
<dbReference type="AlphaFoldDB" id="A0A482X836"/>
<name>A0A482X836_LAOST</name>
<dbReference type="InterPro" id="IPR001314">
    <property type="entry name" value="Peptidase_S1A"/>
</dbReference>
<dbReference type="InterPro" id="IPR033116">
    <property type="entry name" value="TRYPSIN_SER"/>
</dbReference>
<dbReference type="InterPro" id="IPR043504">
    <property type="entry name" value="Peptidase_S1_PA_chymotrypsin"/>
</dbReference>
<dbReference type="Gene3D" id="2.40.10.10">
    <property type="entry name" value="Trypsin-like serine proteases"/>
    <property type="match status" value="1"/>
</dbReference>
<dbReference type="InterPro" id="IPR009003">
    <property type="entry name" value="Peptidase_S1_PA"/>
</dbReference>
<keyword evidence="1" id="KW-0732">Signal</keyword>
<feature type="domain" description="Peptidase S1" evidence="6">
    <location>
        <begin position="104"/>
        <end position="351"/>
    </location>
</feature>
<evidence type="ECO:0000313" key="8">
    <source>
        <dbReference type="Proteomes" id="UP000291343"/>
    </source>
</evidence>
<dbReference type="EMBL" id="QKKF02016774">
    <property type="protein sequence ID" value="RZF41610.1"/>
    <property type="molecule type" value="Genomic_DNA"/>
</dbReference>
<dbReference type="PROSITE" id="PS00134">
    <property type="entry name" value="TRYPSIN_HIS"/>
    <property type="match status" value="1"/>
</dbReference>
<dbReference type="PRINTS" id="PR00722">
    <property type="entry name" value="CHYMOTRYPSIN"/>
</dbReference>
<keyword evidence="2" id="KW-1015">Disulfide bond</keyword>
<keyword evidence="5" id="KW-0720">Serine protease</keyword>
<protein>
    <recommendedName>
        <fullName evidence="6">Peptidase S1 domain-containing protein</fullName>
    </recommendedName>
</protein>
<dbReference type="Pfam" id="PF00089">
    <property type="entry name" value="Trypsin"/>
    <property type="match status" value="1"/>
</dbReference>
<dbReference type="GO" id="GO:0006508">
    <property type="term" value="P:proteolysis"/>
    <property type="evidence" value="ECO:0007669"/>
    <property type="project" value="UniProtKB-KW"/>
</dbReference>
<gene>
    <name evidence="7" type="ORF">LSTR_LSTR000324</name>
</gene>
<dbReference type="CDD" id="cd00190">
    <property type="entry name" value="Tryp_SPc"/>
    <property type="match status" value="1"/>
</dbReference>
<evidence type="ECO:0000259" key="6">
    <source>
        <dbReference type="PROSITE" id="PS50240"/>
    </source>
</evidence>
<dbReference type="SMR" id="A0A482X836"/>
<evidence type="ECO:0000256" key="5">
    <source>
        <dbReference type="RuleBase" id="RU363034"/>
    </source>
</evidence>
<accession>A0A482X836</accession>
<comment type="similarity">
    <text evidence="4">Belongs to the peptidase S1 family. CLIP subfamily.</text>
</comment>
<comment type="caution">
    <text evidence="7">The sequence shown here is derived from an EMBL/GenBank/DDBJ whole genome shotgun (WGS) entry which is preliminary data.</text>
</comment>
<keyword evidence="5" id="KW-0645">Protease</keyword>
<dbReference type="SMART" id="SM00020">
    <property type="entry name" value="Tryp_SPc"/>
    <property type="match status" value="1"/>
</dbReference>
<dbReference type="InterPro" id="IPR001254">
    <property type="entry name" value="Trypsin_dom"/>
</dbReference>
<evidence type="ECO:0000256" key="4">
    <source>
        <dbReference type="ARBA" id="ARBA00024195"/>
    </source>
</evidence>
<evidence type="ECO:0000256" key="2">
    <source>
        <dbReference type="ARBA" id="ARBA00023157"/>
    </source>
</evidence>
<sequence>MFTVLIYTLTLVSCNQFFGVFSQQYEDDPCPADQCVPVSLCSSALEEIKKGIHPKLCGFKDDDPLTCCEEFGPDVKDTEKDILIAAQMCEKYTSKVCPRVGIFVVGGKEAKPKELPFMAHIGYGEDGGDIAWQCGGSLVSPRYVLSAAHCTDASNLGRASWVRLGELDISSDNDDAQPEILKIVLIHDHPRYRPPQVYNDIALYRLERDVEFNEYIRPICLHSIDESRPQDTVLAAGWGRLGFVEKLSNKLMKVELNVMDPFKCSNTGGITEMPQGVDRDAMICAGSDMDDKDTCLGDSGGPLFSQPKSKFCHLRTQFGVTSFGYQCGLAEYPGVYTRVLYHLRWIESIVWPLNKTNSVAIWTD</sequence>
<dbReference type="GO" id="GO:0004252">
    <property type="term" value="F:serine-type endopeptidase activity"/>
    <property type="evidence" value="ECO:0007669"/>
    <property type="project" value="InterPro"/>
</dbReference>
<dbReference type="OrthoDB" id="6339452at2759"/>
<dbReference type="PANTHER" id="PTHR24252">
    <property type="entry name" value="ACROSIN-RELATED"/>
    <property type="match status" value="1"/>
</dbReference>
<dbReference type="FunCoup" id="A0A482X836">
    <property type="interactions" value="4"/>
</dbReference>
<dbReference type="FunFam" id="2.40.10.10:FF:000028">
    <property type="entry name" value="Serine protease easter"/>
    <property type="match status" value="1"/>
</dbReference>
<reference evidence="7 8" key="1">
    <citation type="journal article" date="2017" name="Gigascience">
        <title>Genome sequence of the small brown planthopper, Laodelphax striatellus.</title>
        <authorList>
            <person name="Zhu J."/>
            <person name="Jiang F."/>
            <person name="Wang X."/>
            <person name="Yang P."/>
            <person name="Bao Y."/>
            <person name="Zhao W."/>
            <person name="Wang W."/>
            <person name="Lu H."/>
            <person name="Wang Q."/>
            <person name="Cui N."/>
            <person name="Li J."/>
            <person name="Chen X."/>
            <person name="Luo L."/>
            <person name="Yu J."/>
            <person name="Kang L."/>
            <person name="Cui F."/>
        </authorList>
    </citation>
    <scope>NUCLEOTIDE SEQUENCE [LARGE SCALE GENOMIC DNA]</scope>
    <source>
        <strain evidence="7">Lst14</strain>
    </source>
</reference>